<evidence type="ECO:0000256" key="1">
    <source>
        <dbReference type="SAM" id="MobiDB-lite"/>
    </source>
</evidence>
<keyword evidence="3" id="KW-1185">Reference proteome</keyword>
<feature type="region of interest" description="Disordered" evidence="1">
    <location>
        <begin position="1"/>
        <end position="73"/>
    </location>
</feature>
<evidence type="ECO:0000313" key="3">
    <source>
        <dbReference type="Proteomes" id="UP000625711"/>
    </source>
</evidence>
<reference evidence="2" key="1">
    <citation type="submission" date="2020-08" db="EMBL/GenBank/DDBJ databases">
        <title>Genome sequencing and assembly of the red palm weevil Rhynchophorus ferrugineus.</title>
        <authorList>
            <person name="Dias G.B."/>
            <person name="Bergman C.M."/>
            <person name="Manee M."/>
        </authorList>
    </citation>
    <scope>NUCLEOTIDE SEQUENCE</scope>
    <source>
        <strain evidence="2">AA-2017</strain>
        <tissue evidence="2">Whole larva</tissue>
    </source>
</reference>
<evidence type="ECO:0000313" key="2">
    <source>
        <dbReference type="EMBL" id="KAF7280786.1"/>
    </source>
</evidence>
<feature type="compositionally biased region" description="Basic and acidic residues" evidence="1">
    <location>
        <begin position="1"/>
        <end position="11"/>
    </location>
</feature>
<dbReference type="AlphaFoldDB" id="A0A834MG05"/>
<dbReference type="EMBL" id="JAACXV010000275">
    <property type="protein sequence ID" value="KAF7280786.1"/>
    <property type="molecule type" value="Genomic_DNA"/>
</dbReference>
<proteinExistence type="predicted"/>
<dbReference type="Proteomes" id="UP000625711">
    <property type="component" value="Unassembled WGS sequence"/>
</dbReference>
<protein>
    <submittedName>
        <fullName evidence="2">Uncharacterized protein</fullName>
    </submittedName>
</protein>
<sequence length="73" mass="7917">MDERGLHRSSEQSEAPSATAAPSYYFQKDDRDLAAATTAAPISNATRGPLSTHTHSHSHIRREERASGVRGGR</sequence>
<organism evidence="2 3">
    <name type="scientific">Rhynchophorus ferrugineus</name>
    <name type="common">Red palm weevil</name>
    <name type="synonym">Curculio ferrugineus</name>
    <dbReference type="NCBI Taxonomy" id="354439"/>
    <lineage>
        <taxon>Eukaryota</taxon>
        <taxon>Metazoa</taxon>
        <taxon>Ecdysozoa</taxon>
        <taxon>Arthropoda</taxon>
        <taxon>Hexapoda</taxon>
        <taxon>Insecta</taxon>
        <taxon>Pterygota</taxon>
        <taxon>Neoptera</taxon>
        <taxon>Endopterygota</taxon>
        <taxon>Coleoptera</taxon>
        <taxon>Polyphaga</taxon>
        <taxon>Cucujiformia</taxon>
        <taxon>Curculionidae</taxon>
        <taxon>Dryophthorinae</taxon>
        <taxon>Rhynchophorus</taxon>
    </lineage>
</organism>
<comment type="caution">
    <text evidence="2">The sequence shown here is derived from an EMBL/GenBank/DDBJ whole genome shotgun (WGS) entry which is preliminary data.</text>
</comment>
<gene>
    <name evidence="2" type="ORF">GWI33_005512</name>
</gene>
<name>A0A834MG05_RHYFE</name>
<accession>A0A834MG05</accession>